<accession>A0A183H468</accession>
<dbReference type="Proteomes" id="UP000267606">
    <property type="component" value="Unassembled WGS sequence"/>
</dbReference>
<evidence type="ECO:0000313" key="1">
    <source>
        <dbReference type="EMBL" id="VDO32466.1"/>
    </source>
</evidence>
<sequence>MNKSSLLQNGLEQQQQQSALAMINMLNMAQLLSIASAGQTALPNDIPTATASQAQTALASIAAGFPPIIA</sequence>
<name>A0A183H468_9BILA</name>
<dbReference type="AlphaFoldDB" id="A0A183H468"/>
<evidence type="ECO:0000313" key="3">
    <source>
        <dbReference type="WBParaSite" id="OFLC_0000227701-mRNA-1"/>
    </source>
</evidence>
<organism evidence="3">
    <name type="scientific">Onchocerca flexuosa</name>
    <dbReference type="NCBI Taxonomy" id="387005"/>
    <lineage>
        <taxon>Eukaryota</taxon>
        <taxon>Metazoa</taxon>
        <taxon>Ecdysozoa</taxon>
        <taxon>Nematoda</taxon>
        <taxon>Chromadorea</taxon>
        <taxon>Rhabditida</taxon>
        <taxon>Spirurina</taxon>
        <taxon>Spiruromorpha</taxon>
        <taxon>Filarioidea</taxon>
        <taxon>Onchocercidae</taxon>
        <taxon>Onchocerca</taxon>
    </lineage>
</organism>
<evidence type="ECO:0000313" key="2">
    <source>
        <dbReference type="Proteomes" id="UP000267606"/>
    </source>
</evidence>
<dbReference type="STRING" id="387005.A0A183H468"/>
<reference evidence="3" key="1">
    <citation type="submission" date="2016-06" db="UniProtKB">
        <authorList>
            <consortium name="WormBaseParasite"/>
        </authorList>
    </citation>
    <scope>IDENTIFICATION</scope>
</reference>
<dbReference type="EMBL" id="UZAJ01001274">
    <property type="protein sequence ID" value="VDO32466.1"/>
    <property type="molecule type" value="Genomic_DNA"/>
</dbReference>
<protein>
    <submittedName>
        <fullName evidence="3">RebB like protein</fullName>
    </submittedName>
</protein>
<reference evidence="1 2" key="2">
    <citation type="submission" date="2018-11" db="EMBL/GenBank/DDBJ databases">
        <authorList>
            <consortium name="Pathogen Informatics"/>
        </authorList>
    </citation>
    <scope>NUCLEOTIDE SEQUENCE [LARGE SCALE GENOMIC DNA]</scope>
</reference>
<dbReference type="WBParaSite" id="OFLC_0000227701-mRNA-1">
    <property type="protein sequence ID" value="OFLC_0000227701-mRNA-1"/>
    <property type="gene ID" value="OFLC_0000227701"/>
</dbReference>
<gene>
    <name evidence="1" type="ORF">OFLC_LOCUS2278</name>
</gene>
<keyword evidence="2" id="KW-1185">Reference proteome</keyword>
<proteinExistence type="predicted"/>